<keyword evidence="4" id="KW-0949">S-adenosyl-L-methionine</keyword>
<evidence type="ECO:0000256" key="4">
    <source>
        <dbReference type="ARBA" id="ARBA00022691"/>
    </source>
</evidence>
<organism evidence="9">
    <name type="scientific">marine metagenome</name>
    <dbReference type="NCBI Taxonomy" id="408172"/>
    <lineage>
        <taxon>unclassified sequences</taxon>
        <taxon>metagenomes</taxon>
        <taxon>ecological metagenomes</taxon>
    </lineage>
</organism>
<evidence type="ECO:0000256" key="5">
    <source>
        <dbReference type="ARBA" id="ARBA00022747"/>
    </source>
</evidence>
<dbReference type="GO" id="GO:0008170">
    <property type="term" value="F:N-methyltransferase activity"/>
    <property type="evidence" value="ECO:0007669"/>
    <property type="project" value="InterPro"/>
</dbReference>
<dbReference type="PANTHER" id="PTHR42933">
    <property type="entry name" value="SLR6095 PROTEIN"/>
    <property type="match status" value="1"/>
</dbReference>
<dbReference type="Gene3D" id="3.40.50.150">
    <property type="entry name" value="Vaccinia Virus protein VP39"/>
    <property type="match status" value="1"/>
</dbReference>
<evidence type="ECO:0000256" key="2">
    <source>
        <dbReference type="ARBA" id="ARBA00022603"/>
    </source>
</evidence>
<keyword evidence="5" id="KW-0680">Restriction system</keyword>
<evidence type="ECO:0000256" key="1">
    <source>
        <dbReference type="ARBA" id="ARBA00011900"/>
    </source>
</evidence>
<dbReference type="EMBL" id="UINC01025353">
    <property type="protein sequence ID" value="SVB00782.1"/>
    <property type="molecule type" value="Genomic_DNA"/>
</dbReference>
<dbReference type="GO" id="GO:0009007">
    <property type="term" value="F:site-specific DNA-methyltransferase (adenine-specific) activity"/>
    <property type="evidence" value="ECO:0007669"/>
    <property type="project" value="UniProtKB-EC"/>
</dbReference>
<dbReference type="InterPro" id="IPR051537">
    <property type="entry name" value="DNA_Adenine_Mtase"/>
</dbReference>
<evidence type="ECO:0000256" key="3">
    <source>
        <dbReference type="ARBA" id="ARBA00022679"/>
    </source>
</evidence>
<evidence type="ECO:0000256" key="7">
    <source>
        <dbReference type="SAM" id="MobiDB-lite"/>
    </source>
</evidence>
<protein>
    <recommendedName>
        <fullName evidence="1">site-specific DNA-methyltransferase (adenine-specific)</fullName>
        <ecNumber evidence="1">2.1.1.72</ecNumber>
    </recommendedName>
</protein>
<dbReference type="InterPro" id="IPR029063">
    <property type="entry name" value="SAM-dependent_MTases_sf"/>
</dbReference>
<dbReference type="PANTHER" id="PTHR42933:SF1">
    <property type="entry name" value="SITE-SPECIFIC DNA-METHYLTRANSFERASE (ADENINE-SPECIFIC)"/>
    <property type="match status" value="1"/>
</dbReference>
<comment type="catalytic activity">
    <reaction evidence="6">
        <text>a 2'-deoxyadenosine in DNA + S-adenosyl-L-methionine = an N(6)-methyl-2'-deoxyadenosine in DNA + S-adenosyl-L-homocysteine + H(+)</text>
        <dbReference type="Rhea" id="RHEA:15197"/>
        <dbReference type="Rhea" id="RHEA-COMP:12418"/>
        <dbReference type="Rhea" id="RHEA-COMP:12419"/>
        <dbReference type="ChEBI" id="CHEBI:15378"/>
        <dbReference type="ChEBI" id="CHEBI:57856"/>
        <dbReference type="ChEBI" id="CHEBI:59789"/>
        <dbReference type="ChEBI" id="CHEBI:90615"/>
        <dbReference type="ChEBI" id="CHEBI:90616"/>
        <dbReference type="EC" id="2.1.1.72"/>
    </reaction>
</comment>
<dbReference type="EC" id="2.1.1.72" evidence="1"/>
<dbReference type="GO" id="GO:0003677">
    <property type="term" value="F:DNA binding"/>
    <property type="evidence" value="ECO:0007669"/>
    <property type="project" value="InterPro"/>
</dbReference>
<evidence type="ECO:0000256" key="6">
    <source>
        <dbReference type="ARBA" id="ARBA00047942"/>
    </source>
</evidence>
<proteinExistence type="predicted"/>
<keyword evidence="3" id="KW-0808">Transferase</keyword>
<sequence>MAGKTLRGSTAARDLGLLRRYLKVTTGEIADLAGKDPSAVSHWRKGKRGFPEPVVGGRSPLFRYDEVHDWLGHHDKLAHEPDAVWLWRKSVQALHESTGVSERSRLRGYVTAMVVVLPDFLVDLADFVELLETGGFDQWLAETDRDLDADLVEFLRDHLTDVEPDREILRCAARAFRYALDNHYTDCILLDEALDALNVLSPVQTTTSEPVVALISELIGNLCDHGGTVADLACGEATLLTSLLEQDRWMGEALALDRDDVDLDLQKPSDSRFLGIEIDRDTAAIAHIRLMLHNSPATADWHIQVGNSLAVAHEPAERFDTVILDPPTTKTKAWLNLASKSLTTNPASRAFVLLPSSALAADGPCASLLRERRLEAIVHLPNRFKKNSRGLVLCLITGESTSCKEILYINLADLKIRNPSYGPVIPLSNPSADSLPAGDVCAAISHWRDTQTINEELLPGVSQLAVDRGTDDLITTALHYAEAREAAGESAPPPPLDAPQELKRRLTRRARRFRPYRLHSQAAGTNPEPGSQPQDNRLR</sequence>
<name>A0A382AI26_9ZZZZ</name>
<evidence type="ECO:0000313" key="9">
    <source>
        <dbReference type="EMBL" id="SVB00782.1"/>
    </source>
</evidence>
<feature type="compositionally biased region" description="Polar residues" evidence="7">
    <location>
        <begin position="522"/>
        <end position="539"/>
    </location>
</feature>
<accession>A0A382AI26</accession>
<dbReference type="GO" id="GO:0009307">
    <property type="term" value="P:DNA restriction-modification system"/>
    <property type="evidence" value="ECO:0007669"/>
    <property type="project" value="UniProtKB-KW"/>
</dbReference>
<dbReference type="AlphaFoldDB" id="A0A382AI26"/>
<feature type="non-terminal residue" evidence="9">
    <location>
        <position position="539"/>
    </location>
</feature>
<dbReference type="Pfam" id="PF02384">
    <property type="entry name" value="N6_Mtase"/>
    <property type="match status" value="1"/>
</dbReference>
<dbReference type="InterPro" id="IPR003356">
    <property type="entry name" value="DNA_methylase_A-5"/>
</dbReference>
<dbReference type="SUPFAM" id="SSF53335">
    <property type="entry name" value="S-adenosyl-L-methionine-dependent methyltransferases"/>
    <property type="match status" value="1"/>
</dbReference>
<feature type="domain" description="DNA methylase adenine-specific" evidence="8">
    <location>
        <begin position="207"/>
        <end position="347"/>
    </location>
</feature>
<reference evidence="9" key="1">
    <citation type="submission" date="2018-05" db="EMBL/GenBank/DDBJ databases">
        <authorList>
            <person name="Lanie J.A."/>
            <person name="Ng W.-L."/>
            <person name="Kazmierczak K.M."/>
            <person name="Andrzejewski T.M."/>
            <person name="Davidsen T.M."/>
            <person name="Wayne K.J."/>
            <person name="Tettelin H."/>
            <person name="Glass J.I."/>
            <person name="Rusch D."/>
            <person name="Podicherti R."/>
            <person name="Tsui H.-C.T."/>
            <person name="Winkler M.E."/>
        </authorList>
    </citation>
    <scope>NUCLEOTIDE SEQUENCE</scope>
</reference>
<feature type="region of interest" description="Disordered" evidence="7">
    <location>
        <begin position="484"/>
        <end position="539"/>
    </location>
</feature>
<feature type="compositionally biased region" description="Basic residues" evidence="7">
    <location>
        <begin position="505"/>
        <end position="517"/>
    </location>
</feature>
<evidence type="ECO:0000259" key="8">
    <source>
        <dbReference type="Pfam" id="PF02384"/>
    </source>
</evidence>
<dbReference type="GO" id="GO:0032259">
    <property type="term" value="P:methylation"/>
    <property type="evidence" value="ECO:0007669"/>
    <property type="project" value="UniProtKB-KW"/>
</dbReference>
<keyword evidence="2" id="KW-0489">Methyltransferase</keyword>
<gene>
    <name evidence="9" type="ORF">METZ01_LOCUS153636</name>
</gene>